<feature type="transmembrane region" description="Helical" evidence="1">
    <location>
        <begin position="154"/>
        <end position="172"/>
    </location>
</feature>
<accession>A0A833GY81</accession>
<evidence type="ECO:0000313" key="3">
    <source>
        <dbReference type="Proteomes" id="UP000460298"/>
    </source>
</evidence>
<keyword evidence="1" id="KW-0472">Membrane</keyword>
<feature type="transmembrane region" description="Helical" evidence="1">
    <location>
        <begin position="205"/>
        <end position="223"/>
    </location>
</feature>
<name>A0A833GY81_9LEPT</name>
<keyword evidence="1" id="KW-0812">Transmembrane</keyword>
<organism evidence="2 3">
    <name type="scientific">Leptonema illini</name>
    <dbReference type="NCBI Taxonomy" id="183"/>
    <lineage>
        <taxon>Bacteria</taxon>
        <taxon>Pseudomonadati</taxon>
        <taxon>Spirochaetota</taxon>
        <taxon>Spirochaetia</taxon>
        <taxon>Leptospirales</taxon>
        <taxon>Leptospiraceae</taxon>
        <taxon>Leptonema</taxon>
    </lineage>
</organism>
<sequence length="232" mass="25840">MNAKPFKNVGWLGIAVALTSVLLMLVLPAKAGPMPRGFITPVIAFEFIETPAEVETLFSGPDAGAILAAMDLGNRIDFVYMILYSGFLFWFAWTAYRLSGIRMLYIVMLLSVVVLLGDLLENLQLLSITEKLRSESYQGKDIQGELGVLQIFTWQKWGGLALSFLCLIPYWIQGSRFAISLAFASIVTAALGMAAFVYRSVLNEIFAIAVALMFLLMIVFCFVHRKPFERSE</sequence>
<dbReference type="Proteomes" id="UP000460298">
    <property type="component" value="Unassembled WGS sequence"/>
</dbReference>
<dbReference type="AlphaFoldDB" id="A0A833GY81"/>
<gene>
    <name evidence="2" type="ORF">F9K24_19670</name>
</gene>
<dbReference type="EMBL" id="WBUI01000030">
    <property type="protein sequence ID" value="KAB2929506.1"/>
    <property type="molecule type" value="Genomic_DNA"/>
</dbReference>
<evidence type="ECO:0008006" key="4">
    <source>
        <dbReference type="Google" id="ProtNLM"/>
    </source>
</evidence>
<keyword evidence="1" id="KW-1133">Transmembrane helix</keyword>
<feature type="transmembrane region" description="Helical" evidence="1">
    <location>
        <begin position="103"/>
        <end position="120"/>
    </location>
</feature>
<feature type="transmembrane region" description="Helical" evidence="1">
    <location>
        <begin position="179"/>
        <end position="199"/>
    </location>
</feature>
<evidence type="ECO:0000256" key="1">
    <source>
        <dbReference type="SAM" id="Phobius"/>
    </source>
</evidence>
<reference evidence="2 3" key="1">
    <citation type="submission" date="2019-10" db="EMBL/GenBank/DDBJ databases">
        <title>Extracellular Electron Transfer in a Candidatus Methanoperedens spp. Enrichment Culture.</title>
        <authorList>
            <person name="Berger S."/>
            <person name="Rangel Shaw D."/>
            <person name="Berben T."/>
            <person name="In 'T Zandt M."/>
            <person name="Frank J."/>
            <person name="Reimann J."/>
            <person name="Jetten M.S.M."/>
            <person name="Welte C.U."/>
        </authorList>
    </citation>
    <scope>NUCLEOTIDE SEQUENCE [LARGE SCALE GENOMIC DNA]</scope>
    <source>
        <strain evidence="2">SB12</strain>
    </source>
</reference>
<comment type="caution">
    <text evidence="2">The sequence shown here is derived from an EMBL/GenBank/DDBJ whole genome shotgun (WGS) entry which is preliminary data.</text>
</comment>
<proteinExistence type="predicted"/>
<protein>
    <recommendedName>
        <fullName evidence="4">DUF4386 domain-containing protein</fullName>
    </recommendedName>
</protein>
<evidence type="ECO:0000313" key="2">
    <source>
        <dbReference type="EMBL" id="KAB2929506.1"/>
    </source>
</evidence>
<feature type="transmembrane region" description="Helical" evidence="1">
    <location>
        <begin position="78"/>
        <end position="96"/>
    </location>
</feature>